<dbReference type="AlphaFoldDB" id="E8R5A8"/>
<evidence type="ECO:0000256" key="2">
    <source>
        <dbReference type="ARBA" id="ARBA00022692"/>
    </source>
</evidence>
<keyword evidence="2 5" id="KW-0812">Transmembrane</keyword>
<dbReference type="HAMAP" id="MF_00902">
    <property type="entry name" value="TatC"/>
    <property type="match status" value="1"/>
</dbReference>
<evidence type="ECO:0000256" key="5">
    <source>
        <dbReference type="HAMAP-Rule" id="MF_00902"/>
    </source>
</evidence>
<feature type="transmembrane region" description="Helical" evidence="5">
    <location>
        <begin position="287"/>
        <end position="303"/>
    </location>
</feature>
<dbReference type="eggNOG" id="COG0805">
    <property type="taxonomic scope" value="Bacteria"/>
</dbReference>
<dbReference type="HOGENOM" id="CLU_681289_0_0_0"/>
<evidence type="ECO:0000313" key="6">
    <source>
        <dbReference type="EMBL" id="ADV63861.1"/>
    </source>
</evidence>
<reference evidence="6 7" key="2">
    <citation type="journal article" date="2011" name="Stand. Genomic Sci.">
        <title>Complete genome sequence of Isosphaera pallida type strain (IS1B).</title>
        <authorList>
            <consortium name="US DOE Joint Genome Institute (JGI-PGF)"/>
            <person name="Goker M."/>
            <person name="Cleland D."/>
            <person name="Saunders E."/>
            <person name="Lapidus A."/>
            <person name="Nolan M."/>
            <person name="Lucas S."/>
            <person name="Hammon N."/>
            <person name="Deshpande S."/>
            <person name="Cheng J.F."/>
            <person name="Tapia R."/>
            <person name="Han C."/>
            <person name="Goodwin L."/>
            <person name="Pitluck S."/>
            <person name="Liolios K."/>
            <person name="Pagani I."/>
            <person name="Ivanova N."/>
            <person name="Mavromatis K."/>
            <person name="Pati A."/>
            <person name="Chen A."/>
            <person name="Palaniappan K."/>
            <person name="Land M."/>
            <person name="Hauser L."/>
            <person name="Chang Y.J."/>
            <person name="Jeffries C.D."/>
            <person name="Detter J.C."/>
            <person name="Beck B."/>
            <person name="Woyke T."/>
            <person name="Bristow J."/>
            <person name="Eisen J.A."/>
            <person name="Markowitz V."/>
            <person name="Hugenholtz P."/>
            <person name="Kyrpides N.C."/>
            <person name="Klenk H.P."/>
        </authorList>
    </citation>
    <scope>NUCLEOTIDE SEQUENCE [LARGE SCALE GENOMIC DNA]</scope>
    <source>
        <strain evidence="7">ATCC 43644 / DSM 9630 / IS1B</strain>
    </source>
</reference>
<dbReference type="STRING" id="575540.Isop_3299"/>
<keyword evidence="5" id="KW-0813">Transport</keyword>
<feature type="transmembrane region" description="Helical" evidence="5">
    <location>
        <begin position="30"/>
        <end position="49"/>
    </location>
</feature>
<dbReference type="InterPro" id="IPR002033">
    <property type="entry name" value="TatC"/>
</dbReference>
<evidence type="ECO:0000313" key="7">
    <source>
        <dbReference type="Proteomes" id="UP000008631"/>
    </source>
</evidence>
<evidence type="ECO:0000256" key="4">
    <source>
        <dbReference type="ARBA" id="ARBA00023136"/>
    </source>
</evidence>
<dbReference type="InParanoid" id="E8R5A8"/>
<dbReference type="NCBIfam" id="TIGR00945">
    <property type="entry name" value="tatC"/>
    <property type="match status" value="1"/>
</dbReference>
<dbReference type="RefSeq" id="WP_013566149.1">
    <property type="nucleotide sequence ID" value="NC_014962.1"/>
</dbReference>
<name>E8R5A8_ISOPI</name>
<comment type="function">
    <text evidence="5">Part of the twin-arginine translocation (Tat) system that transports large folded proteins containing a characteristic twin-arginine motif in their signal peptide across membranes.</text>
</comment>
<dbReference type="GO" id="GO:0033281">
    <property type="term" value="C:TAT protein transport complex"/>
    <property type="evidence" value="ECO:0007669"/>
    <property type="project" value="UniProtKB-UniRule"/>
</dbReference>
<feature type="transmembrane region" description="Helical" evidence="5">
    <location>
        <begin position="249"/>
        <end position="275"/>
    </location>
</feature>
<keyword evidence="5" id="KW-0997">Cell inner membrane</keyword>
<comment type="caution">
    <text evidence="5">Lacks conserved residue(s) required for the propagation of feature annotation.</text>
</comment>
<feature type="transmembrane region" description="Helical" evidence="5">
    <location>
        <begin position="201"/>
        <end position="229"/>
    </location>
</feature>
<keyword evidence="7" id="KW-1185">Reference proteome</keyword>
<feature type="transmembrane region" description="Helical" evidence="5">
    <location>
        <begin position="159"/>
        <end position="180"/>
    </location>
</feature>
<comment type="subcellular location">
    <subcellularLocation>
        <location evidence="5">Cell inner membrane</location>
        <topology evidence="5">Multi-pass membrane protein</topology>
    </subcellularLocation>
    <subcellularLocation>
        <location evidence="1">Membrane</location>
        <topology evidence="1">Multi-pass membrane protein</topology>
    </subcellularLocation>
</comment>
<comment type="similarity">
    <text evidence="5">Belongs to the TatC family.</text>
</comment>
<comment type="subunit">
    <text evidence="5">Forms a complex with TatA.</text>
</comment>
<dbReference type="GO" id="GO:0065002">
    <property type="term" value="P:intracellular protein transmembrane transport"/>
    <property type="evidence" value="ECO:0007669"/>
    <property type="project" value="TreeGrafter"/>
</dbReference>
<dbReference type="PANTHER" id="PTHR30371:SF0">
    <property type="entry name" value="SEC-INDEPENDENT PROTEIN TRANSLOCASE PROTEIN TATC, CHLOROPLASTIC-RELATED"/>
    <property type="match status" value="1"/>
</dbReference>
<dbReference type="EMBL" id="CP002353">
    <property type="protein sequence ID" value="ADV63861.1"/>
    <property type="molecule type" value="Genomic_DNA"/>
</dbReference>
<dbReference type="Proteomes" id="UP000008631">
    <property type="component" value="Chromosome"/>
</dbReference>
<dbReference type="GO" id="GO:0043953">
    <property type="term" value="P:protein transport by the Tat complex"/>
    <property type="evidence" value="ECO:0007669"/>
    <property type="project" value="UniProtKB-UniRule"/>
</dbReference>
<sequence>MVTQEDLFAEEEQMVAMSFGDHLEELRVRLLLAIIGLFVGMIITLLPPLNLGMAIMRAMQEPAQSALQRHFARSAAERAQNADEMAARLEPMTAIIPADQLISQLRLIAPSLNLPDPSTLQGRSLEVALAYPESAFIKAVARTVEPRNALISLSPLETVTIFLMVCLVAGLVLASPWVFHQIWAFVAAGLYRHEKAYVKKFLPFSLGLFLAGVFLCFFVVLPLTLRVLLEFNVWLGVEPSLRLSDWMGFATLLPLVFGICFQTPLVMLFLARIGVFTAEQYRSKRKFAILIMVVVAALLTPDPTVTSQLLLAAPMICLYEVGIMLVERGQNPGRLASGGSSIGG</sequence>
<dbReference type="KEGG" id="ipa:Isop_3299"/>
<keyword evidence="3 5" id="KW-1133">Transmembrane helix</keyword>
<organism evidence="6 7">
    <name type="scientific">Isosphaera pallida (strain ATCC 43644 / DSM 9630 / IS1B)</name>
    <dbReference type="NCBI Taxonomy" id="575540"/>
    <lineage>
        <taxon>Bacteria</taxon>
        <taxon>Pseudomonadati</taxon>
        <taxon>Planctomycetota</taxon>
        <taxon>Planctomycetia</taxon>
        <taxon>Isosphaerales</taxon>
        <taxon>Isosphaeraceae</taxon>
        <taxon>Isosphaera</taxon>
    </lineage>
</organism>
<keyword evidence="5" id="KW-0653">Protein transport</keyword>
<dbReference type="PANTHER" id="PTHR30371">
    <property type="entry name" value="SEC-INDEPENDENT PROTEIN TRANSLOCASE PROTEIN TATC"/>
    <property type="match status" value="1"/>
</dbReference>
<dbReference type="GO" id="GO:0009977">
    <property type="term" value="F:proton motive force dependent protein transmembrane transporter activity"/>
    <property type="evidence" value="ECO:0007669"/>
    <property type="project" value="TreeGrafter"/>
</dbReference>
<reference key="1">
    <citation type="submission" date="2010-11" db="EMBL/GenBank/DDBJ databases">
        <title>The complete sequence of chromosome of Isophaera pallida ATCC 43644.</title>
        <authorList>
            <consortium name="US DOE Joint Genome Institute (JGI-PGF)"/>
            <person name="Lucas S."/>
            <person name="Copeland A."/>
            <person name="Lapidus A."/>
            <person name="Bruce D."/>
            <person name="Goodwin L."/>
            <person name="Pitluck S."/>
            <person name="Kyrpides N."/>
            <person name="Mavromatis K."/>
            <person name="Pagani I."/>
            <person name="Ivanova N."/>
            <person name="Saunders E."/>
            <person name="Brettin T."/>
            <person name="Detter J.C."/>
            <person name="Han C."/>
            <person name="Tapia R."/>
            <person name="Land M."/>
            <person name="Hauser L."/>
            <person name="Markowitz V."/>
            <person name="Cheng J.-F."/>
            <person name="Hugenholtz P."/>
            <person name="Woyke T."/>
            <person name="Wu D."/>
            <person name="Eisen J.A."/>
        </authorList>
    </citation>
    <scope>NUCLEOTIDE SEQUENCE</scope>
    <source>
        <strain>ATCC 43644</strain>
    </source>
</reference>
<proteinExistence type="inferred from homology"/>
<keyword evidence="4 5" id="KW-0472">Membrane</keyword>
<gene>
    <name evidence="5" type="primary">tatC</name>
    <name evidence="6" type="ordered locus">Isop_3299</name>
</gene>
<evidence type="ECO:0000256" key="3">
    <source>
        <dbReference type="ARBA" id="ARBA00022989"/>
    </source>
</evidence>
<dbReference type="OrthoDB" id="9777044at2"/>
<keyword evidence="5" id="KW-1003">Cell membrane</keyword>
<keyword evidence="5" id="KW-0811">Translocation</keyword>
<protein>
    <recommendedName>
        <fullName evidence="5">Sec-independent protein translocase protein TatC</fullName>
    </recommendedName>
</protein>
<evidence type="ECO:0000256" key="1">
    <source>
        <dbReference type="ARBA" id="ARBA00004141"/>
    </source>
</evidence>
<accession>E8R5A8</accession>
<dbReference type="Pfam" id="PF00902">
    <property type="entry name" value="TatC"/>
    <property type="match status" value="1"/>
</dbReference>